<evidence type="ECO:0000313" key="2">
    <source>
        <dbReference type="EMBL" id="KRX94745.1"/>
    </source>
</evidence>
<sequence>MSMDRFLKPERLDVDPSSPTSSEQWKHWLATFENFLSAPPQENLDKKSLLVNFVSPRIYASIAASRTYEDAIQSLKSIFDKPVNEIYARHLLATRKQLQAVISKKKEGTFHMFQS</sequence>
<dbReference type="AlphaFoldDB" id="A0A0V0Y512"/>
<name>A0A0V0Y512_TRIPS</name>
<comment type="caution">
    <text evidence="2">The sequence shown here is derived from an EMBL/GenBank/DDBJ whole genome shotgun (WGS) entry which is preliminary data.</text>
</comment>
<feature type="compositionally biased region" description="Basic and acidic residues" evidence="1">
    <location>
        <begin position="1"/>
        <end position="14"/>
    </location>
</feature>
<reference evidence="2 3" key="1">
    <citation type="submission" date="2015-01" db="EMBL/GenBank/DDBJ databases">
        <title>Evolution of Trichinella species and genotypes.</title>
        <authorList>
            <person name="Korhonen P.K."/>
            <person name="Edoardo P."/>
            <person name="Giuseppe L.R."/>
            <person name="Gasser R.B."/>
        </authorList>
    </citation>
    <scope>NUCLEOTIDE SEQUENCE [LARGE SCALE GENOMIC DNA]</scope>
    <source>
        <strain evidence="2">ISS141</strain>
    </source>
</reference>
<dbReference type="Proteomes" id="UP000054815">
    <property type="component" value="Unassembled WGS sequence"/>
</dbReference>
<evidence type="ECO:0000256" key="1">
    <source>
        <dbReference type="SAM" id="MobiDB-lite"/>
    </source>
</evidence>
<evidence type="ECO:0000313" key="3">
    <source>
        <dbReference type="Proteomes" id="UP000054815"/>
    </source>
</evidence>
<proteinExistence type="predicted"/>
<gene>
    <name evidence="2" type="ORF">T4E_8421</name>
</gene>
<dbReference type="STRING" id="6337.A0A0V0Y512"/>
<accession>A0A0V0Y512</accession>
<organism evidence="2 3">
    <name type="scientific">Trichinella pseudospiralis</name>
    <name type="common">Parasitic roundworm</name>
    <dbReference type="NCBI Taxonomy" id="6337"/>
    <lineage>
        <taxon>Eukaryota</taxon>
        <taxon>Metazoa</taxon>
        <taxon>Ecdysozoa</taxon>
        <taxon>Nematoda</taxon>
        <taxon>Enoplea</taxon>
        <taxon>Dorylaimia</taxon>
        <taxon>Trichinellida</taxon>
        <taxon>Trichinellidae</taxon>
        <taxon>Trichinella</taxon>
    </lineage>
</organism>
<feature type="region of interest" description="Disordered" evidence="1">
    <location>
        <begin position="1"/>
        <end position="22"/>
    </location>
</feature>
<dbReference type="EMBL" id="JYDU01000067">
    <property type="protein sequence ID" value="KRX94745.1"/>
    <property type="molecule type" value="Genomic_DNA"/>
</dbReference>
<protein>
    <submittedName>
        <fullName evidence="2">Uncharacterized protein</fullName>
    </submittedName>
</protein>